<protein>
    <submittedName>
        <fullName evidence="7">HelD family protein</fullName>
    </submittedName>
</protein>
<dbReference type="InterPro" id="IPR014016">
    <property type="entry name" value="UvrD-like_ATP-bd"/>
</dbReference>
<keyword evidence="1 5" id="KW-0547">Nucleotide-binding</keyword>
<dbReference type="InterPro" id="IPR000212">
    <property type="entry name" value="DNA_helicase_UvrD/REP"/>
</dbReference>
<evidence type="ECO:0000313" key="8">
    <source>
        <dbReference type="Proteomes" id="UP001596528"/>
    </source>
</evidence>
<accession>A0ABW2UYL5</accession>
<keyword evidence="4 5" id="KW-0067">ATP-binding</keyword>
<dbReference type="PANTHER" id="PTHR11070:SF17">
    <property type="entry name" value="DNA HELICASE IV"/>
    <property type="match status" value="1"/>
</dbReference>
<dbReference type="SUPFAM" id="SSF52540">
    <property type="entry name" value="P-loop containing nucleoside triphosphate hydrolases"/>
    <property type="match status" value="1"/>
</dbReference>
<dbReference type="Pfam" id="PF00580">
    <property type="entry name" value="UvrD-helicase"/>
    <property type="match status" value="1"/>
</dbReference>
<sequence length="703" mass="79696">MERQDAYLEEQARLDETLEEIERQLERIGPRYYGDVYIEQVLDAKREEMRSRLTLMRNEPYFGRIDFREKGRTEPTPLYIGKRGMDLQETGQPYVIDWRAPVASLFYSFTGGDGPVEYEAPEGVIAGEIDLKRNISIRERQLERVVDSYVRGGDNLGLTDEFLLYRLGEKKDNRLRDIVSTIQAEQDAIIRAPKNRALIIQGAAGSGKTTVALHRLAYLLYQYPEQIRADRMIIFAPNAMFLDYISGVLPELGVGDVRQTTFSDWALELLGEDVKLAGDDGESGTWFRLADERPAADSVTPGRFKGSIGYMRWLDEKLEAYERDFLPDIPFVPWSGCVLPAAVIREWFEVEYRHYPLAARKERLVGRMKRWLDMQLAEIGDPKIRKERSKAAKAKLRAYIGKLPPVSALQFHFRLYGGKSELMDGFVPEAIRKQTQKDAAKRVVRQEDLAPLVWIHRALHGTDGQTFDHVVVDEAQDVSPLQIALLRSYMKEPSFTLLGDMAQGIHAYRGLHRWEELFELFEEAQRLYHELKLSYRSTLEIIEFANRVLTHTGTGLSPAQPVFRSGDPVEVVRLDGGESRTSRISGIIRQHLAEGMRTIAVIGRTEADCREIYAELSEAGIEASLIVEGQRAYQGGVSVAPVSLSKGLEFDAVLLPDADSRRYTASPEDAKLLYVACTRALHRLTLLYDGEVTPLISADESDA</sequence>
<evidence type="ECO:0000256" key="3">
    <source>
        <dbReference type="ARBA" id="ARBA00022806"/>
    </source>
</evidence>
<dbReference type="PANTHER" id="PTHR11070">
    <property type="entry name" value="UVRD / RECB / PCRA DNA HELICASE FAMILY MEMBER"/>
    <property type="match status" value="1"/>
</dbReference>
<keyword evidence="2 5" id="KW-0378">Hydrolase</keyword>
<evidence type="ECO:0000313" key="7">
    <source>
        <dbReference type="EMBL" id="MFC7748996.1"/>
    </source>
</evidence>
<dbReference type="PROSITE" id="PS51198">
    <property type="entry name" value="UVRD_HELICASE_ATP_BIND"/>
    <property type="match status" value="1"/>
</dbReference>
<feature type="domain" description="UvrD-like helicase ATP-binding" evidence="6">
    <location>
        <begin position="181"/>
        <end position="538"/>
    </location>
</feature>
<reference evidence="8" key="1">
    <citation type="journal article" date="2019" name="Int. J. Syst. Evol. Microbiol.">
        <title>The Global Catalogue of Microorganisms (GCM) 10K type strain sequencing project: providing services to taxonomists for standard genome sequencing and annotation.</title>
        <authorList>
            <consortium name="The Broad Institute Genomics Platform"/>
            <consortium name="The Broad Institute Genome Sequencing Center for Infectious Disease"/>
            <person name="Wu L."/>
            <person name="Ma J."/>
        </authorList>
    </citation>
    <scope>NUCLEOTIDE SEQUENCE [LARGE SCALE GENOMIC DNA]</scope>
    <source>
        <strain evidence="8">JCM 18657</strain>
    </source>
</reference>
<dbReference type="InterPro" id="IPR027785">
    <property type="entry name" value="UvrD-like_helicase_C"/>
</dbReference>
<keyword evidence="8" id="KW-1185">Reference proteome</keyword>
<dbReference type="Gene3D" id="3.40.50.300">
    <property type="entry name" value="P-loop containing nucleotide triphosphate hydrolases"/>
    <property type="match status" value="3"/>
</dbReference>
<dbReference type="Proteomes" id="UP001596528">
    <property type="component" value="Unassembled WGS sequence"/>
</dbReference>
<gene>
    <name evidence="7" type="ORF">ACFQWB_03420</name>
</gene>
<dbReference type="InterPro" id="IPR027417">
    <property type="entry name" value="P-loop_NTPase"/>
</dbReference>
<evidence type="ECO:0000256" key="4">
    <source>
        <dbReference type="ARBA" id="ARBA00022840"/>
    </source>
</evidence>
<dbReference type="EMBL" id="JBHTGQ010000008">
    <property type="protein sequence ID" value="MFC7748996.1"/>
    <property type="molecule type" value="Genomic_DNA"/>
</dbReference>
<dbReference type="RefSeq" id="WP_138790263.1">
    <property type="nucleotide sequence ID" value="NZ_JBHTGQ010000008.1"/>
</dbReference>
<dbReference type="Pfam" id="PF13538">
    <property type="entry name" value="UvrD_C_2"/>
    <property type="match status" value="1"/>
</dbReference>
<keyword evidence="3 5" id="KW-0347">Helicase</keyword>
<organism evidence="7 8">
    <name type="scientific">Paenibacillus thermoaerophilus</name>
    <dbReference type="NCBI Taxonomy" id="1215385"/>
    <lineage>
        <taxon>Bacteria</taxon>
        <taxon>Bacillati</taxon>
        <taxon>Bacillota</taxon>
        <taxon>Bacilli</taxon>
        <taxon>Bacillales</taxon>
        <taxon>Paenibacillaceae</taxon>
        <taxon>Paenibacillus</taxon>
    </lineage>
</organism>
<feature type="binding site" evidence="5">
    <location>
        <begin position="202"/>
        <end position="209"/>
    </location>
    <ligand>
        <name>ATP</name>
        <dbReference type="ChEBI" id="CHEBI:30616"/>
    </ligand>
</feature>
<comment type="caution">
    <text evidence="7">The sequence shown here is derived from an EMBL/GenBank/DDBJ whole genome shotgun (WGS) entry which is preliminary data.</text>
</comment>
<evidence type="ECO:0000256" key="1">
    <source>
        <dbReference type="ARBA" id="ARBA00022741"/>
    </source>
</evidence>
<evidence type="ECO:0000256" key="2">
    <source>
        <dbReference type="ARBA" id="ARBA00022801"/>
    </source>
</evidence>
<proteinExistence type="predicted"/>
<name>A0ABW2UYL5_9BACL</name>
<evidence type="ECO:0000259" key="6">
    <source>
        <dbReference type="PROSITE" id="PS51198"/>
    </source>
</evidence>
<evidence type="ECO:0000256" key="5">
    <source>
        <dbReference type="PROSITE-ProRule" id="PRU00560"/>
    </source>
</evidence>